<dbReference type="Gene3D" id="1.20.1290.10">
    <property type="entry name" value="AhpD-like"/>
    <property type="match status" value="1"/>
</dbReference>
<dbReference type="Proteomes" id="UP000253226">
    <property type="component" value="Unassembled WGS sequence"/>
</dbReference>
<dbReference type="InterPro" id="IPR052512">
    <property type="entry name" value="4CMD/NDH-1_regulator"/>
</dbReference>
<evidence type="ECO:0000256" key="1">
    <source>
        <dbReference type="SAM" id="SignalP"/>
    </source>
</evidence>
<protein>
    <submittedName>
        <fullName evidence="3">Carboxymuconolactone decarboxylase</fullName>
    </submittedName>
</protein>
<feature type="signal peptide" evidence="1">
    <location>
        <begin position="1"/>
        <end position="21"/>
    </location>
</feature>
<organism evidence="3 4">
    <name type="scientific">Thalassospira profundimaris</name>
    <dbReference type="NCBI Taxonomy" id="502049"/>
    <lineage>
        <taxon>Bacteria</taxon>
        <taxon>Pseudomonadati</taxon>
        <taxon>Pseudomonadota</taxon>
        <taxon>Alphaproteobacteria</taxon>
        <taxon>Rhodospirillales</taxon>
        <taxon>Thalassospiraceae</taxon>
        <taxon>Thalassospira</taxon>
    </lineage>
</organism>
<evidence type="ECO:0000259" key="2">
    <source>
        <dbReference type="Pfam" id="PF02627"/>
    </source>
</evidence>
<dbReference type="EMBL" id="JPWF01000001">
    <property type="protein sequence ID" value="RCK39625.1"/>
    <property type="molecule type" value="Genomic_DNA"/>
</dbReference>
<dbReference type="GO" id="GO:0051920">
    <property type="term" value="F:peroxiredoxin activity"/>
    <property type="evidence" value="ECO:0007669"/>
    <property type="project" value="InterPro"/>
</dbReference>
<feature type="chain" id="PRO_5016925402" evidence="1">
    <location>
        <begin position="22"/>
        <end position="244"/>
    </location>
</feature>
<reference evidence="3 4" key="1">
    <citation type="submission" date="2014-07" db="EMBL/GenBank/DDBJ databases">
        <title>Draft genome sequence of Thalassospira profundimaris 35.</title>
        <authorList>
            <person name="Lai Q."/>
            <person name="Shao Z."/>
        </authorList>
    </citation>
    <scope>NUCLEOTIDE SEQUENCE [LARGE SCALE GENOMIC DNA]</scope>
    <source>
        <strain evidence="3 4">35</strain>
    </source>
</reference>
<dbReference type="PANTHER" id="PTHR33570:SF2">
    <property type="entry name" value="CARBOXYMUCONOLACTONE DECARBOXYLASE-LIKE DOMAIN-CONTAINING PROTEIN"/>
    <property type="match status" value="1"/>
</dbReference>
<dbReference type="OrthoDB" id="7507676at2"/>
<name>A0A367WDU5_9PROT</name>
<proteinExistence type="predicted"/>
<accession>A0A367WDU5</accession>
<feature type="domain" description="Carboxymuconolactone decarboxylase-like" evidence="2">
    <location>
        <begin position="32"/>
        <end position="94"/>
    </location>
</feature>
<dbReference type="AlphaFoldDB" id="A0A367WDU5"/>
<comment type="caution">
    <text evidence="3">The sequence shown here is derived from an EMBL/GenBank/DDBJ whole genome shotgun (WGS) entry which is preliminary data.</text>
</comment>
<keyword evidence="1" id="KW-0732">Signal</keyword>
<dbReference type="SUPFAM" id="SSF69118">
    <property type="entry name" value="AhpD-like"/>
    <property type="match status" value="1"/>
</dbReference>
<dbReference type="InterPro" id="IPR003779">
    <property type="entry name" value="CMD-like"/>
</dbReference>
<sequence length="244" mass="26177">MFLKMKNFLAAIALMTGIVSASQSKAEGEITALDTRQQSIITIAAFTASGDIDRLTPALNAGLDAGLTVNEVKEILVQMYAYAGFPRSLSAMFALMNTLEERKATGINDEIGKDAGPIPDNFDRDAYGARVRANLSGLDDIPPPAAWQEFSPIIDTFLKEHLFADIFVRDVLDHQQRELATIAALANMTGTAGQLRYHLGAAMNTGLSKAQMSDFVLVLGAQVGSQQAEDTASLLAEVLKARGQ</sequence>
<evidence type="ECO:0000313" key="4">
    <source>
        <dbReference type="Proteomes" id="UP000253226"/>
    </source>
</evidence>
<dbReference type="InterPro" id="IPR029032">
    <property type="entry name" value="AhpD-like"/>
</dbReference>
<dbReference type="PANTHER" id="PTHR33570">
    <property type="entry name" value="4-CARBOXYMUCONOLACTONE DECARBOXYLASE FAMILY PROTEIN"/>
    <property type="match status" value="1"/>
</dbReference>
<dbReference type="Pfam" id="PF02627">
    <property type="entry name" value="CMD"/>
    <property type="match status" value="2"/>
</dbReference>
<gene>
    <name evidence="3" type="ORF">TH19_00795</name>
</gene>
<feature type="domain" description="Carboxymuconolactone decarboxylase-like" evidence="2">
    <location>
        <begin position="157"/>
        <end position="235"/>
    </location>
</feature>
<evidence type="ECO:0000313" key="3">
    <source>
        <dbReference type="EMBL" id="RCK39625.1"/>
    </source>
</evidence>